<dbReference type="Gene3D" id="3.40.50.1820">
    <property type="entry name" value="alpha/beta hydrolase"/>
    <property type="match status" value="1"/>
</dbReference>
<dbReference type="AlphaFoldDB" id="A0A1Y5S2U2"/>
<dbReference type="NCBIfam" id="TIGR03056">
    <property type="entry name" value="bchO_mg_che_rel"/>
    <property type="match status" value="1"/>
</dbReference>
<organism evidence="2 3">
    <name type="scientific">Roseisalinus antarcticus</name>
    <dbReference type="NCBI Taxonomy" id="254357"/>
    <lineage>
        <taxon>Bacteria</taxon>
        <taxon>Pseudomonadati</taxon>
        <taxon>Pseudomonadota</taxon>
        <taxon>Alphaproteobacteria</taxon>
        <taxon>Rhodobacterales</taxon>
        <taxon>Roseobacteraceae</taxon>
        <taxon>Roseisalinus</taxon>
    </lineage>
</organism>
<sequence>MRWPQDAETWPLTRYSRQVLCRPHRWHVQEAGSGGTILLVHGAGGATQSWRGVFPLLMQTHRVVAIDLPGQGLSALGARQRCGLDAMAEDLSALLVAEDLRPDVIVGHSAGAAIALRMALSTPVPVIGINPALMNFDGVAGWLFPIMAKVLALNPLSASIFTATSSRRTVKRLLAGTGSILDPEGEALYHRLTTDRAHVDATLTMMSQWSLDGLLARLGRITSPVRFLVGQNDRAVLPASVRKAASRLPDCEITEWEGLGHLMHEEAPERVADWIRAQV</sequence>
<evidence type="ECO:0000259" key="1">
    <source>
        <dbReference type="Pfam" id="PF12697"/>
    </source>
</evidence>
<dbReference type="Pfam" id="PF12697">
    <property type="entry name" value="Abhydrolase_6"/>
    <property type="match status" value="1"/>
</dbReference>
<accession>A0A1Y5S2U2</accession>
<dbReference type="InterPro" id="IPR029058">
    <property type="entry name" value="AB_hydrolase_fold"/>
</dbReference>
<gene>
    <name evidence="2" type="primary">rsbQ</name>
    <name evidence="2" type="ORF">ROA7023_01078</name>
</gene>
<dbReference type="InterPro" id="IPR000073">
    <property type="entry name" value="AB_hydrolase_1"/>
</dbReference>
<dbReference type="Proteomes" id="UP000193900">
    <property type="component" value="Unassembled WGS sequence"/>
</dbReference>
<evidence type="ECO:0000313" key="3">
    <source>
        <dbReference type="Proteomes" id="UP000193900"/>
    </source>
</evidence>
<proteinExistence type="predicted"/>
<dbReference type="EMBL" id="FWFZ01000004">
    <property type="protein sequence ID" value="SLN31047.1"/>
    <property type="molecule type" value="Genomic_DNA"/>
</dbReference>
<feature type="domain" description="AB hydrolase-1" evidence="1">
    <location>
        <begin position="37"/>
        <end position="273"/>
    </location>
</feature>
<dbReference type="InterPro" id="IPR000639">
    <property type="entry name" value="Epox_hydrolase-like"/>
</dbReference>
<dbReference type="PRINTS" id="PR00412">
    <property type="entry name" value="EPOXHYDRLASE"/>
</dbReference>
<dbReference type="OrthoDB" id="9804723at2"/>
<protein>
    <submittedName>
        <fullName evidence="2">Sigma factor SigB regulation protein RsbQ</fullName>
    </submittedName>
</protein>
<dbReference type="PANTHER" id="PTHR43689:SF8">
    <property type="entry name" value="ALPHA_BETA-HYDROLASES SUPERFAMILY PROTEIN"/>
    <property type="match status" value="1"/>
</dbReference>
<dbReference type="GO" id="GO:0003824">
    <property type="term" value="F:catalytic activity"/>
    <property type="evidence" value="ECO:0007669"/>
    <property type="project" value="InterPro"/>
</dbReference>
<dbReference type="PANTHER" id="PTHR43689">
    <property type="entry name" value="HYDROLASE"/>
    <property type="match status" value="1"/>
</dbReference>
<evidence type="ECO:0000313" key="2">
    <source>
        <dbReference type="EMBL" id="SLN31047.1"/>
    </source>
</evidence>
<keyword evidence="3" id="KW-1185">Reference proteome</keyword>
<dbReference type="SUPFAM" id="SSF53474">
    <property type="entry name" value="alpha/beta-Hydrolases"/>
    <property type="match status" value="1"/>
</dbReference>
<name>A0A1Y5S2U2_9RHOB</name>
<dbReference type="RefSeq" id="WP_085877984.1">
    <property type="nucleotide sequence ID" value="NZ_FWFZ01000004.1"/>
</dbReference>
<dbReference type="InterPro" id="IPR017497">
    <property type="entry name" value="BchO"/>
</dbReference>
<reference evidence="2 3" key="1">
    <citation type="submission" date="2017-03" db="EMBL/GenBank/DDBJ databases">
        <authorList>
            <person name="Afonso C.L."/>
            <person name="Miller P.J."/>
            <person name="Scott M.A."/>
            <person name="Spackman E."/>
            <person name="Goraichik I."/>
            <person name="Dimitrov K.M."/>
            <person name="Suarez D.L."/>
            <person name="Swayne D.E."/>
        </authorList>
    </citation>
    <scope>NUCLEOTIDE SEQUENCE [LARGE SCALE GENOMIC DNA]</scope>
    <source>
        <strain evidence="2 3">CECT 7023</strain>
    </source>
</reference>